<dbReference type="Proteomes" id="UP000654370">
    <property type="component" value="Unassembled WGS sequence"/>
</dbReference>
<dbReference type="OrthoDB" id="2442703at2759"/>
<proteinExistence type="predicted"/>
<gene>
    <name evidence="1" type="ORF">INT43_004185</name>
</gene>
<organism evidence="1 2">
    <name type="scientific">Mortierella isabellina</name>
    <name type="common">Filamentous fungus</name>
    <name type="synonym">Umbelopsis isabellina</name>
    <dbReference type="NCBI Taxonomy" id="91625"/>
    <lineage>
        <taxon>Eukaryota</taxon>
        <taxon>Fungi</taxon>
        <taxon>Fungi incertae sedis</taxon>
        <taxon>Mucoromycota</taxon>
        <taxon>Mucoromycotina</taxon>
        <taxon>Umbelopsidomycetes</taxon>
        <taxon>Umbelopsidales</taxon>
        <taxon>Umbelopsidaceae</taxon>
        <taxon>Umbelopsis</taxon>
    </lineage>
</organism>
<evidence type="ECO:0000313" key="1">
    <source>
        <dbReference type="EMBL" id="KAG2174165.1"/>
    </source>
</evidence>
<name>A0A8H7PI09_MORIS</name>
<dbReference type="EMBL" id="JAEPQZ010000013">
    <property type="protein sequence ID" value="KAG2174165.1"/>
    <property type="molecule type" value="Genomic_DNA"/>
</dbReference>
<protein>
    <submittedName>
        <fullName evidence="1">Uncharacterized protein</fullName>
    </submittedName>
</protein>
<sequence length="117" mass="13642">MFIRFENLDQQQVQIREGSHPQYIRLLEDIESKRSEKYGTAEIRRKFAQGAITACYEADLKQANDQFYASILPNLKEKPKTYCSWLTIVPKISSIRLFSKEEQELRKLGTTGTTNHD</sequence>
<comment type="caution">
    <text evidence="1">The sequence shown here is derived from an EMBL/GenBank/DDBJ whole genome shotgun (WGS) entry which is preliminary data.</text>
</comment>
<evidence type="ECO:0000313" key="2">
    <source>
        <dbReference type="Proteomes" id="UP000654370"/>
    </source>
</evidence>
<reference evidence="1" key="1">
    <citation type="submission" date="2020-12" db="EMBL/GenBank/DDBJ databases">
        <title>Metabolic potential, ecology and presence of endohyphal bacteria is reflected in genomic diversity of Mucoromycotina.</title>
        <authorList>
            <person name="Muszewska A."/>
            <person name="Okrasinska A."/>
            <person name="Steczkiewicz K."/>
            <person name="Drgas O."/>
            <person name="Orlowska M."/>
            <person name="Perlinska-Lenart U."/>
            <person name="Aleksandrzak-Piekarczyk T."/>
            <person name="Szatraj K."/>
            <person name="Zielenkiewicz U."/>
            <person name="Pilsyk S."/>
            <person name="Malc E."/>
            <person name="Mieczkowski P."/>
            <person name="Kruszewska J.S."/>
            <person name="Biernat P."/>
            <person name="Pawlowska J."/>
        </authorList>
    </citation>
    <scope>NUCLEOTIDE SEQUENCE</scope>
    <source>
        <strain evidence="1">WA0000067209</strain>
    </source>
</reference>
<dbReference type="AlphaFoldDB" id="A0A8H7PI09"/>
<keyword evidence="2" id="KW-1185">Reference proteome</keyword>
<accession>A0A8H7PI09</accession>